<dbReference type="SUPFAM" id="SSF51735">
    <property type="entry name" value="NAD(P)-binding Rossmann-fold domains"/>
    <property type="match status" value="1"/>
</dbReference>
<evidence type="ECO:0000313" key="4">
    <source>
        <dbReference type="Proteomes" id="UP000092651"/>
    </source>
</evidence>
<evidence type="ECO:0000313" key="3">
    <source>
        <dbReference type="EMBL" id="OCA77087.1"/>
    </source>
</evidence>
<comment type="caution">
    <text evidence="3">The sequence shown here is derived from an EMBL/GenBank/DDBJ whole genome shotgun (WGS) entry which is preliminary data.</text>
</comment>
<dbReference type="Gene3D" id="3.40.50.720">
    <property type="entry name" value="NAD(P)-binding Rossmann-like Domain"/>
    <property type="match status" value="1"/>
</dbReference>
<dbReference type="Proteomes" id="UP000092651">
    <property type="component" value="Unassembled WGS sequence"/>
</dbReference>
<dbReference type="FunFam" id="3.40.50.720:FF:000084">
    <property type="entry name" value="Short-chain dehydrogenase reductase"/>
    <property type="match status" value="1"/>
</dbReference>
<gene>
    <name evidence="3" type="ORF">BBI01_01085</name>
</gene>
<protein>
    <submittedName>
        <fullName evidence="3">3-ketoacyl-ACP reductase</fullName>
    </submittedName>
</protein>
<dbReference type="Pfam" id="PF00106">
    <property type="entry name" value="adh_short"/>
    <property type="match status" value="1"/>
</dbReference>
<proteinExistence type="inferred from homology"/>
<evidence type="ECO:0000256" key="2">
    <source>
        <dbReference type="RuleBase" id="RU000363"/>
    </source>
</evidence>
<dbReference type="AlphaFoldDB" id="A0A1B8ZZR8"/>
<sequence>MKLLLENKTAIVTGASKGIGLATAQLFAQEGANVILTARNENELNEAVKSITDLGGNAIGILADSDDPKAPKEVFSKAIEKYGQVEILVNNAGYGDMVAIDECTDEHFEMVAQINYFGVFRFCREAVQHFMPRNEGVIVNVTSINGSLPVGGVAYTSTKGAVNMMSKNIAIRFSGTGIRCNAVAPGNTETPMAKAWAAGELSGGMKMVEFAAKYADQELPYTQPIDQANAILYFASDLSKAVTGRVLVVDNGAYMGA</sequence>
<dbReference type="InterPro" id="IPR036291">
    <property type="entry name" value="NAD(P)-bd_dom_sf"/>
</dbReference>
<organism evidence="3 4">
    <name type="scientific">Chryseobacterium artocarpi</name>
    <dbReference type="NCBI Taxonomy" id="1414727"/>
    <lineage>
        <taxon>Bacteria</taxon>
        <taxon>Pseudomonadati</taxon>
        <taxon>Bacteroidota</taxon>
        <taxon>Flavobacteriia</taxon>
        <taxon>Flavobacteriales</taxon>
        <taxon>Weeksellaceae</taxon>
        <taxon>Chryseobacterium group</taxon>
        <taxon>Chryseobacterium</taxon>
    </lineage>
</organism>
<name>A0A1B8ZZR8_9FLAO</name>
<accession>A0A1B8ZZR8</accession>
<comment type="similarity">
    <text evidence="1 2">Belongs to the short-chain dehydrogenases/reductases (SDR) family.</text>
</comment>
<dbReference type="InterPro" id="IPR002347">
    <property type="entry name" value="SDR_fam"/>
</dbReference>
<dbReference type="EMBL" id="MAYH01000001">
    <property type="protein sequence ID" value="OCA77087.1"/>
    <property type="molecule type" value="Genomic_DNA"/>
</dbReference>
<dbReference type="PANTHER" id="PTHR43975:SF2">
    <property type="entry name" value="EG:BACR7A4.14 PROTEIN-RELATED"/>
    <property type="match status" value="1"/>
</dbReference>
<dbReference type="RefSeq" id="WP_065392841.1">
    <property type="nucleotide sequence ID" value="NZ_MAYH01000001.1"/>
</dbReference>
<evidence type="ECO:0000256" key="1">
    <source>
        <dbReference type="ARBA" id="ARBA00006484"/>
    </source>
</evidence>
<keyword evidence="4" id="KW-1185">Reference proteome</keyword>
<dbReference type="PRINTS" id="PR00080">
    <property type="entry name" value="SDRFAMILY"/>
</dbReference>
<dbReference type="PRINTS" id="PR00081">
    <property type="entry name" value="GDHRDH"/>
</dbReference>
<dbReference type="OrthoDB" id="597477at2"/>
<reference evidence="3 4" key="1">
    <citation type="submission" date="2016-07" db="EMBL/GenBank/DDBJ databases">
        <authorList>
            <person name="Jeong J.-J."/>
            <person name="Kim D.W."/>
            <person name="Sang M.K."/>
            <person name="Choi I.-G."/>
            <person name="Kim K.D."/>
        </authorList>
    </citation>
    <scope>NUCLEOTIDE SEQUENCE [LARGE SCALE GENOMIC DNA]</scope>
    <source>
        <strain evidence="3 4">UTM-3</strain>
    </source>
</reference>
<dbReference type="CDD" id="cd05233">
    <property type="entry name" value="SDR_c"/>
    <property type="match status" value="1"/>
</dbReference>
<dbReference type="PANTHER" id="PTHR43975">
    <property type="entry name" value="ZGC:101858"/>
    <property type="match status" value="1"/>
</dbReference>